<proteinExistence type="predicted"/>
<evidence type="ECO:0000313" key="2">
    <source>
        <dbReference type="EMBL" id="RAW63781.1"/>
    </source>
</evidence>
<name>A0A329URL8_9FIRM</name>
<reference evidence="2 3" key="1">
    <citation type="submission" date="2018-02" db="EMBL/GenBank/DDBJ databases">
        <title>Complete genome sequencing of Faecalibacterium prausnitzii strains isolated from the human gut.</title>
        <authorList>
            <person name="Fitzgerald B.C."/>
            <person name="Shkoporov A.N."/>
            <person name="Ross P.R."/>
            <person name="Hill C."/>
        </authorList>
    </citation>
    <scope>NUCLEOTIDE SEQUENCE [LARGE SCALE GENOMIC DNA]</scope>
    <source>
        <strain evidence="2 3">APC924/119</strain>
    </source>
</reference>
<evidence type="ECO:0000313" key="3">
    <source>
        <dbReference type="Proteomes" id="UP000250550"/>
    </source>
</evidence>
<organism evidence="2 3">
    <name type="scientific">Faecalibacterium prausnitzii</name>
    <dbReference type="NCBI Taxonomy" id="853"/>
    <lineage>
        <taxon>Bacteria</taxon>
        <taxon>Bacillati</taxon>
        <taxon>Bacillota</taxon>
        <taxon>Clostridia</taxon>
        <taxon>Eubacteriales</taxon>
        <taxon>Oscillospiraceae</taxon>
        <taxon>Faecalibacterium</taxon>
    </lineage>
</organism>
<dbReference type="EMBL" id="JAGZAM010000001">
    <property type="protein sequence ID" value="MBS5686533.1"/>
    <property type="molecule type" value="Genomic_DNA"/>
</dbReference>
<reference evidence="1" key="2">
    <citation type="submission" date="2021-02" db="EMBL/GenBank/DDBJ databases">
        <title>Infant gut strain persistence is associated with maternal origin, phylogeny, and functional potential including surface adhesion and iron acquisition.</title>
        <authorList>
            <person name="Lou Y.C."/>
        </authorList>
    </citation>
    <scope>NUCLEOTIDE SEQUENCE</scope>
    <source>
        <strain evidence="1">L3_101_367G1_dasL3_101_367G1_metabat.metabat.26</strain>
    </source>
</reference>
<dbReference type="RefSeq" id="WP_112121997.1">
    <property type="nucleotide sequence ID" value="NZ_CAXSZA010000003.1"/>
</dbReference>
<protein>
    <recommendedName>
        <fullName evidence="4">DUF1492 domain-containing protein</fullName>
    </recommendedName>
</protein>
<evidence type="ECO:0008006" key="4">
    <source>
        <dbReference type="Google" id="ProtNLM"/>
    </source>
</evidence>
<dbReference type="Proteomes" id="UP000250550">
    <property type="component" value="Unassembled WGS sequence"/>
</dbReference>
<evidence type="ECO:0000313" key="1">
    <source>
        <dbReference type="EMBL" id="MBS5686533.1"/>
    </source>
</evidence>
<accession>A0A329URL8</accession>
<dbReference type="Proteomes" id="UP000733372">
    <property type="component" value="Unassembled WGS sequence"/>
</dbReference>
<dbReference type="AlphaFoldDB" id="A0A329URL8"/>
<sequence>MTVQELSRYLTLRKQIDEDKEIYENMCQKMGPASPSLSGMPHTPGVRDKVGDLAADLADLDAGIKELEAEAERVLPAIEEFCVSISDPRMRLIFRLRFVRCRSWAEIAGTLGRYYTEAGVCKMAYNYLKKIA</sequence>
<dbReference type="EMBL" id="PRLF01000024">
    <property type="protein sequence ID" value="RAW63781.1"/>
    <property type="molecule type" value="Genomic_DNA"/>
</dbReference>
<comment type="caution">
    <text evidence="2">The sequence shown here is derived from an EMBL/GenBank/DDBJ whole genome shotgun (WGS) entry which is preliminary data.</text>
</comment>
<gene>
    <name evidence="2" type="ORF">C4N21_12720</name>
    <name evidence="1" type="ORF">KHW66_00215</name>
</gene>